<dbReference type="AlphaFoldDB" id="A0A846XNX6"/>
<protein>
    <submittedName>
        <fullName evidence="2">Uncharacterized protein</fullName>
    </submittedName>
</protein>
<reference evidence="2 3" key="1">
    <citation type="submission" date="2020-04" db="EMBL/GenBank/DDBJ databases">
        <title>MicrobeNet Type strains.</title>
        <authorList>
            <person name="Nicholson A.C."/>
        </authorList>
    </citation>
    <scope>NUCLEOTIDE SEQUENCE [LARGE SCALE GENOMIC DNA]</scope>
    <source>
        <strain evidence="2 3">DSM 45078</strain>
    </source>
</reference>
<dbReference type="Proteomes" id="UP000565715">
    <property type="component" value="Unassembled WGS sequence"/>
</dbReference>
<comment type="caution">
    <text evidence="2">The sequence shown here is derived from an EMBL/GenBank/DDBJ whole genome shotgun (WGS) entry which is preliminary data.</text>
</comment>
<proteinExistence type="predicted"/>
<accession>A0A846XNX6</accession>
<evidence type="ECO:0000313" key="2">
    <source>
        <dbReference type="EMBL" id="NKY35394.1"/>
    </source>
</evidence>
<name>A0A846XNX6_9NOCA</name>
<gene>
    <name evidence="2" type="ORF">HGA13_20310</name>
</gene>
<organism evidence="2 3">
    <name type="scientific">Nocardia speluncae</name>
    <dbReference type="NCBI Taxonomy" id="419477"/>
    <lineage>
        <taxon>Bacteria</taxon>
        <taxon>Bacillati</taxon>
        <taxon>Actinomycetota</taxon>
        <taxon>Actinomycetes</taxon>
        <taxon>Mycobacteriales</taxon>
        <taxon>Nocardiaceae</taxon>
        <taxon>Nocardia</taxon>
    </lineage>
</organism>
<feature type="region of interest" description="Disordered" evidence="1">
    <location>
        <begin position="1"/>
        <end position="50"/>
    </location>
</feature>
<dbReference type="EMBL" id="JAAXOO010000005">
    <property type="protein sequence ID" value="NKY35394.1"/>
    <property type="molecule type" value="Genomic_DNA"/>
</dbReference>
<sequence>MHESNLFSHVPAEPEVYPASTVANQPVFSSATTENRAAGEAAPEDGAERS</sequence>
<dbReference type="RefSeq" id="WP_157112769.1">
    <property type="nucleotide sequence ID" value="NZ_JAAXOO010000005.1"/>
</dbReference>
<keyword evidence="3" id="KW-1185">Reference proteome</keyword>
<evidence type="ECO:0000256" key="1">
    <source>
        <dbReference type="SAM" id="MobiDB-lite"/>
    </source>
</evidence>
<feature type="compositionally biased region" description="Polar residues" evidence="1">
    <location>
        <begin position="21"/>
        <end position="35"/>
    </location>
</feature>
<evidence type="ECO:0000313" key="3">
    <source>
        <dbReference type="Proteomes" id="UP000565715"/>
    </source>
</evidence>